<keyword evidence="1" id="KW-0472">Membrane</keyword>
<feature type="transmembrane region" description="Helical" evidence="1">
    <location>
        <begin position="31"/>
        <end position="49"/>
    </location>
</feature>
<evidence type="ECO:0000313" key="2">
    <source>
        <dbReference type="Proteomes" id="UP000095287"/>
    </source>
</evidence>
<dbReference type="Proteomes" id="UP000095287">
    <property type="component" value="Unplaced"/>
</dbReference>
<organism evidence="2 3">
    <name type="scientific">Steinernema glaseri</name>
    <dbReference type="NCBI Taxonomy" id="37863"/>
    <lineage>
        <taxon>Eukaryota</taxon>
        <taxon>Metazoa</taxon>
        <taxon>Ecdysozoa</taxon>
        <taxon>Nematoda</taxon>
        <taxon>Chromadorea</taxon>
        <taxon>Rhabditida</taxon>
        <taxon>Tylenchina</taxon>
        <taxon>Panagrolaimomorpha</taxon>
        <taxon>Strongyloidoidea</taxon>
        <taxon>Steinernematidae</taxon>
        <taxon>Steinernema</taxon>
    </lineage>
</organism>
<evidence type="ECO:0000256" key="1">
    <source>
        <dbReference type="SAM" id="Phobius"/>
    </source>
</evidence>
<protein>
    <submittedName>
        <fullName evidence="3">Transporter</fullName>
    </submittedName>
</protein>
<dbReference type="AlphaFoldDB" id="A0A1I8ALB5"/>
<sequence>MTEANMYFDNDSVFVFGSELQGSGDPTAKDVAVGSIMLIVPFFTGRLLWNIQHLSNMENGHIPQRFRLVLGYTIDK</sequence>
<name>A0A1I8ALB5_9BILA</name>
<proteinExistence type="predicted"/>
<keyword evidence="1" id="KW-0812">Transmembrane</keyword>
<evidence type="ECO:0000313" key="3">
    <source>
        <dbReference type="WBParaSite" id="L893_g6956.t1"/>
    </source>
</evidence>
<reference evidence="3" key="1">
    <citation type="submission" date="2016-11" db="UniProtKB">
        <authorList>
            <consortium name="WormBaseParasite"/>
        </authorList>
    </citation>
    <scope>IDENTIFICATION</scope>
</reference>
<keyword evidence="2" id="KW-1185">Reference proteome</keyword>
<keyword evidence="1" id="KW-1133">Transmembrane helix</keyword>
<dbReference type="WBParaSite" id="L893_g6956.t1">
    <property type="protein sequence ID" value="L893_g6956.t1"/>
    <property type="gene ID" value="L893_g6956"/>
</dbReference>
<accession>A0A1I8ALB5</accession>